<protein>
    <submittedName>
        <fullName evidence="3">Uncharacterized protein LOC101845460 isoform X1</fullName>
    </submittedName>
</protein>
<dbReference type="SUPFAM" id="SSF55550">
    <property type="entry name" value="SH2 domain"/>
    <property type="match status" value="1"/>
</dbReference>
<dbReference type="Proteomes" id="UP000694888">
    <property type="component" value="Unplaced"/>
</dbReference>
<feature type="region of interest" description="Disordered" evidence="1">
    <location>
        <begin position="710"/>
        <end position="729"/>
    </location>
</feature>
<dbReference type="RefSeq" id="XP_005095951.2">
    <property type="nucleotide sequence ID" value="XM_005095894.2"/>
</dbReference>
<gene>
    <name evidence="3" type="primary">LOC101845460</name>
</gene>
<proteinExistence type="predicted"/>
<feature type="region of interest" description="Disordered" evidence="1">
    <location>
        <begin position="567"/>
        <end position="622"/>
    </location>
</feature>
<organism evidence="2 3">
    <name type="scientific">Aplysia californica</name>
    <name type="common">California sea hare</name>
    <dbReference type="NCBI Taxonomy" id="6500"/>
    <lineage>
        <taxon>Eukaryota</taxon>
        <taxon>Metazoa</taxon>
        <taxon>Spiralia</taxon>
        <taxon>Lophotrochozoa</taxon>
        <taxon>Mollusca</taxon>
        <taxon>Gastropoda</taxon>
        <taxon>Heterobranchia</taxon>
        <taxon>Euthyneura</taxon>
        <taxon>Tectipleura</taxon>
        <taxon>Aplysiida</taxon>
        <taxon>Aplysioidea</taxon>
        <taxon>Aplysiidae</taxon>
        <taxon>Aplysia</taxon>
    </lineage>
</organism>
<evidence type="ECO:0000313" key="2">
    <source>
        <dbReference type="Proteomes" id="UP000694888"/>
    </source>
</evidence>
<feature type="region of interest" description="Disordered" evidence="1">
    <location>
        <begin position="514"/>
        <end position="550"/>
    </location>
</feature>
<accession>A0ABM0JKP1</accession>
<name>A0ABM0JKP1_APLCA</name>
<feature type="region of interest" description="Disordered" evidence="1">
    <location>
        <begin position="675"/>
        <end position="705"/>
    </location>
</feature>
<evidence type="ECO:0000256" key="1">
    <source>
        <dbReference type="SAM" id="MobiDB-lite"/>
    </source>
</evidence>
<dbReference type="GeneID" id="101845460"/>
<feature type="region of interest" description="Disordered" evidence="1">
    <location>
        <begin position="770"/>
        <end position="790"/>
    </location>
</feature>
<feature type="compositionally biased region" description="Polar residues" evidence="1">
    <location>
        <begin position="583"/>
        <end position="603"/>
    </location>
</feature>
<feature type="compositionally biased region" description="Pro residues" evidence="1">
    <location>
        <begin position="606"/>
        <end position="617"/>
    </location>
</feature>
<reference evidence="3" key="1">
    <citation type="submission" date="2025-08" db="UniProtKB">
        <authorList>
            <consortium name="RefSeq"/>
        </authorList>
    </citation>
    <scope>IDENTIFICATION</scope>
</reference>
<keyword evidence="2" id="KW-1185">Reference proteome</keyword>
<feature type="region of interest" description="Disordered" evidence="1">
    <location>
        <begin position="322"/>
        <end position="341"/>
    </location>
</feature>
<feature type="region of interest" description="Disordered" evidence="1">
    <location>
        <begin position="290"/>
        <end position="315"/>
    </location>
</feature>
<feature type="region of interest" description="Disordered" evidence="1">
    <location>
        <begin position="434"/>
        <end position="470"/>
    </location>
</feature>
<dbReference type="InterPro" id="IPR036860">
    <property type="entry name" value="SH2_dom_sf"/>
</dbReference>
<feature type="compositionally biased region" description="Polar residues" evidence="1">
    <location>
        <begin position="521"/>
        <end position="535"/>
    </location>
</feature>
<evidence type="ECO:0000313" key="3">
    <source>
        <dbReference type="RefSeq" id="XP_005095951.2"/>
    </source>
</evidence>
<sequence length="1045" mass="114218">MASYRPSPLTLSTGVSQAQPLSVPSWMLMTNVNLLSVGLLEKLGTDLHRNAEQIEAELGLPRVGSLSASLIHWSRRSGSTVFVLTSALKNIGRLDCVGDVVQEMKKMHTMQLYVVVEEVDALGSGHGEPQFFTLSCSCETSLKSALENFLGGDLTLYQIMGPGPWVTWNTEAKELKGQQLTLRRFPSPQPHARAQVYGPSSEIRRLPTMPQNIRGLDSNYDTHQPSKIWEPKMKITTSSDSISSYSDNNLIDSDLSSPEGIPELKPQQEVPMAGYPAPSFSTLTLSVQESQAALEETHPKVPCSDNLTGDDTQPKVLYQSDSDAMQSPSNWDPEKPVPSSKTVINDVESSCSDRDTGLPEGNLPALSLLRPSFISTDTNRNGTSGPSGDWNMGSEAAQLMKQNDLGREQTSQCVQAISKNYFDSKVEASQCMPPGLMDFDDGSRSSMDTNDDSLKPENNSGGVEDCGVPPSGTNVLSDPIPRHNNNMAHCVGISAQEQTGEYVAHSMIPTLVTTEKDNSGVKRNNLQSPYSSPTAVRTKRHCPVAPPSASEASVSVAQHLSALANAPESFNPAPSQPDGPNVTKPSVKSSVAPSGGSATSGQSPMPQVPERPRPCPPQTDHNVHYENQEQIDLQIAQSQQLSRASPPMSVSVSMQMHKLDGSGDMREYNHPLMCHTPPPPFSEEVSKRDRSSSEPPSVMERDSAKIKAMIDSDTPTARPSPAEPRYGNTDVFFDDDIAVMTETRMFVGTQQPSGSGHVQGGPEYMAMSVPAPTAGHRTQTGTPPPPSVPPPPLPAQQPWLVRQNAVAPGPAVRPPFPHIRAPVTHASDLYITPVDSVQTYTRPPLTRSQTDSGPGDLNGHYVYDEPIPEEEERRLNYPGTAHASRSMSMPVILNPGQAPPPPPRIPSLEGQLSQIPGWSPDVNGSNIQTTMRNYQGEDGNFIVWRSRRYNQFVITVSHLRELVHYFVLEERLPNHRTVYFLYRGGFRSESFLDLVRHYIAHGMRMPVSPDRTSGGTKYYMDHVRLRRPLIVRVQPRGQGKGNSKR</sequence>